<dbReference type="PROSITE" id="PS51186">
    <property type="entry name" value="GNAT"/>
    <property type="match status" value="1"/>
</dbReference>
<dbReference type="Gene3D" id="3.40.630.30">
    <property type="match status" value="1"/>
</dbReference>
<gene>
    <name evidence="2" type="ORF">C6N75_05585</name>
</gene>
<dbReference type="Proteomes" id="UP000239322">
    <property type="component" value="Unassembled WGS sequence"/>
</dbReference>
<dbReference type="InterPro" id="IPR000182">
    <property type="entry name" value="GNAT_dom"/>
</dbReference>
<name>A0A2S9Q0I5_9ACTN</name>
<dbReference type="AlphaFoldDB" id="A0A2S9Q0I5"/>
<proteinExistence type="predicted"/>
<dbReference type="SUPFAM" id="SSF55729">
    <property type="entry name" value="Acyl-CoA N-acyltransferases (Nat)"/>
    <property type="match status" value="1"/>
</dbReference>
<keyword evidence="3" id="KW-1185">Reference proteome</keyword>
<dbReference type="RefSeq" id="WP_105867721.1">
    <property type="nucleotide sequence ID" value="NZ_PVLV01000074.1"/>
</dbReference>
<evidence type="ECO:0000313" key="2">
    <source>
        <dbReference type="EMBL" id="PRH80184.1"/>
    </source>
</evidence>
<dbReference type="EMBL" id="PVLV01000074">
    <property type="protein sequence ID" value="PRH80184.1"/>
    <property type="molecule type" value="Genomic_DNA"/>
</dbReference>
<reference evidence="2 3" key="1">
    <citation type="submission" date="2018-03" db="EMBL/GenBank/DDBJ databases">
        <title>Novel Streptomyces sp. from soil.</title>
        <authorList>
            <person name="Tan G.Y.A."/>
            <person name="Lee Z.Y."/>
        </authorList>
    </citation>
    <scope>NUCLEOTIDE SEQUENCE [LARGE SCALE GENOMIC DNA]</scope>
    <source>
        <strain evidence="2 3">ST5x</strain>
    </source>
</reference>
<evidence type="ECO:0000313" key="3">
    <source>
        <dbReference type="Proteomes" id="UP000239322"/>
    </source>
</evidence>
<dbReference type="Pfam" id="PF00583">
    <property type="entry name" value="Acetyltransf_1"/>
    <property type="match status" value="1"/>
</dbReference>
<dbReference type="GO" id="GO:0016747">
    <property type="term" value="F:acyltransferase activity, transferring groups other than amino-acyl groups"/>
    <property type="evidence" value="ECO:0007669"/>
    <property type="project" value="InterPro"/>
</dbReference>
<sequence>MDRQTITDIWVRGWALSRGTPAPVVEPWGYRIDVGLPRHVFRHVLPEPDGPAVRHLCETVTTPHAWLKVLAGPEDTARWITPGWTVPDDPGFMMTLDLRPGPAPRPPRGYAVHGTEEDGVLRVRVLGPDGSLAARGQLARAGAGLAVVDQVETSAEHRRRGLGSTVMRTLESAAAAAGTTRAVLAATTDGRALYEAVGWRYRAPLTGIVRTG</sequence>
<evidence type="ECO:0000259" key="1">
    <source>
        <dbReference type="PROSITE" id="PS51186"/>
    </source>
</evidence>
<comment type="caution">
    <text evidence="2">The sequence shown here is derived from an EMBL/GenBank/DDBJ whole genome shotgun (WGS) entry which is preliminary data.</text>
</comment>
<keyword evidence="2" id="KW-0808">Transferase</keyword>
<accession>A0A2S9Q0I5</accession>
<protein>
    <submittedName>
        <fullName evidence="2">GNAT family N-acetyltransferase</fullName>
    </submittedName>
</protein>
<feature type="domain" description="N-acetyltransferase" evidence="1">
    <location>
        <begin position="75"/>
        <end position="212"/>
    </location>
</feature>
<dbReference type="InterPro" id="IPR016181">
    <property type="entry name" value="Acyl_CoA_acyltransferase"/>
</dbReference>
<organism evidence="2 3">
    <name type="scientific">Streptomyces solincola</name>
    <dbReference type="NCBI Taxonomy" id="2100817"/>
    <lineage>
        <taxon>Bacteria</taxon>
        <taxon>Bacillati</taxon>
        <taxon>Actinomycetota</taxon>
        <taxon>Actinomycetes</taxon>
        <taxon>Kitasatosporales</taxon>
        <taxon>Streptomycetaceae</taxon>
        <taxon>Streptomyces</taxon>
    </lineage>
</organism>
<dbReference type="OrthoDB" id="4966223at2"/>